<feature type="compositionally biased region" description="Basic and acidic residues" evidence="1">
    <location>
        <begin position="42"/>
        <end position="52"/>
    </location>
</feature>
<evidence type="ECO:0000256" key="1">
    <source>
        <dbReference type="SAM" id="MobiDB-lite"/>
    </source>
</evidence>
<dbReference type="Proteomes" id="UP000073601">
    <property type="component" value="Unassembled WGS sequence"/>
</dbReference>
<feature type="compositionally biased region" description="Low complexity" evidence="1">
    <location>
        <begin position="26"/>
        <end position="37"/>
    </location>
</feature>
<reference evidence="3" key="1">
    <citation type="submission" date="2016-02" db="EMBL/GenBank/DDBJ databases">
        <authorList>
            <person name="Rodrigo-Torres Lidia"/>
            <person name="Arahal R.David."/>
        </authorList>
    </citation>
    <scope>NUCLEOTIDE SEQUENCE [LARGE SCALE GENOMIC DNA]</scope>
    <source>
        <strain evidence="3">CECT 8713</strain>
    </source>
</reference>
<evidence type="ECO:0000313" key="3">
    <source>
        <dbReference type="Proteomes" id="UP000073601"/>
    </source>
</evidence>
<gene>
    <name evidence="2" type="ORF">GMA8713_00287</name>
</gene>
<organism evidence="2 3">
    <name type="scientific">Grimontia marina</name>
    <dbReference type="NCBI Taxonomy" id="646534"/>
    <lineage>
        <taxon>Bacteria</taxon>
        <taxon>Pseudomonadati</taxon>
        <taxon>Pseudomonadota</taxon>
        <taxon>Gammaproteobacteria</taxon>
        <taxon>Vibrionales</taxon>
        <taxon>Vibrionaceae</taxon>
        <taxon>Grimontia</taxon>
    </lineage>
</organism>
<keyword evidence="3" id="KW-1185">Reference proteome</keyword>
<dbReference type="EMBL" id="FIZY01000001">
    <property type="protein sequence ID" value="CZF77712.1"/>
    <property type="molecule type" value="Genomic_DNA"/>
</dbReference>
<protein>
    <submittedName>
        <fullName evidence="2">Uncharacterized protein</fullName>
    </submittedName>
</protein>
<proteinExistence type="predicted"/>
<dbReference type="AlphaFoldDB" id="A0A128ET15"/>
<evidence type="ECO:0000313" key="2">
    <source>
        <dbReference type="EMBL" id="CZF77712.1"/>
    </source>
</evidence>
<accession>A0A128ET15</accession>
<sequence length="61" mass="7194">MTWFPNISDYSPQKVKNVVKQDKTKQQQQKPARQNQQDEMQENDHAEDENKKSSGLLDVYV</sequence>
<feature type="region of interest" description="Disordered" evidence="1">
    <location>
        <begin position="1"/>
        <end position="61"/>
    </location>
</feature>
<name>A0A128ET15_9GAMM</name>
<dbReference type="RefSeq" id="WP_062705012.1">
    <property type="nucleotide sequence ID" value="NZ_CAWRCI010000001.1"/>
</dbReference>